<accession>A0A1L3GMW2</accession>
<dbReference type="EMBL" id="CP015519">
    <property type="protein sequence ID" value="APG26998.1"/>
    <property type="molecule type" value="Genomic_DNA"/>
</dbReference>
<name>A0A1L3GMW2_9BACT</name>
<sequence>MTVTVKLFATFREGRFKEDRCSYPEQTTIAQIIEQLELPEEQLGAILLNSRHVEKDLVLHDGDTLSIFPLVGGG</sequence>
<dbReference type="KEGG" id="pef:A7E78_03615"/>
<protein>
    <submittedName>
        <fullName evidence="1">Molybdopterin synthase sulfur carrier subunit</fullName>
    </submittedName>
</protein>
<evidence type="ECO:0000313" key="2">
    <source>
        <dbReference type="Proteomes" id="UP000182517"/>
    </source>
</evidence>
<dbReference type="SUPFAM" id="SSF54285">
    <property type="entry name" value="MoaD/ThiS"/>
    <property type="match status" value="1"/>
</dbReference>
<dbReference type="OrthoDB" id="9801945at2"/>
<dbReference type="Pfam" id="PF02597">
    <property type="entry name" value="ThiS"/>
    <property type="match status" value="1"/>
</dbReference>
<dbReference type="Proteomes" id="UP000182517">
    <property type="component" value="Chromosome"/>
</dbReference>
<dbReference type="AlphaFoldDB" id="A0A1L3GMW2"/>
<dbReference type="InterPro" id="IPR016155">
    <property type="entry name" value="Mopterin_synth/thiamin_S_b"/>
</dbReference>
<dbReference type="STRING" id="1842532.A7E78_03615"/>
<dbReference type="InterPro" id="IPR003749">
    <property type="entry name" value="ThiS/MoaD-like"/>
</dbReference>
<proteinExistence type="predicted"/>
<dbReference type="Gene3D" id="3.10.20.30">
    <property type="match status" value="1"/>
</dbReference>
<dbReference type="CDD" id="cd17040">
    <property type="entry name" value="Ubl_MoaD_like"/>
    <property type="match status" value="1"/>
</dbReference>
<organism evidence="1 2">
    <name type="scientific">Syntrophotalea acetylenivorans</name>
    <dbReference type="NCBI Taxonomy" id="1842532"/>
    <lineage>
        <taxon>Bacteria</taxon>
        <taxon>Pseudomonadati</taxon>
        <taxon>Thermodesulfobacteriota</taxon>
        <taxon>Desulfuromonadia</taxon>
        <taxon>Desulfuromonadales</taxon>
        <taxon>Syntrophotaleaceae</taxon>
        <taxon>Syntrophotalea</taxon>
    </lineage>
</organism>
<gene>
    <name evidence="1" type="ORF">A7E78_03615</name>
</gene>
<evidence type="ECO:0000313" key="1">
    <source>
        <dbReference type="EMBL" id="APG26998.1"/>
    </source>
</evidence>
<reference evidence="1 2" key="1">
    <citation type="journal article" date="2017" name="Genome Announc.">
        <title>Complete Genome Sequences of Two Acetylene-Fermenting Pelobacter acetylenicus Strains.</title>
        <authorList>
            <person name="Sutton J.M."/>
            <person name="Baesman S.M."/>
            <person name="Fierst J.L."/>
            <person name="Poret-Peterson A.T."/>
            <person name="Oremland R.S."/>
            <person name="Dunlap D.S."/>
            <person name="Akob D.M."/>
        </authorList>
    </citation>
    <scope>NUCLEOTIDE SEQUENCE [LARGE SCALE GENOMIC DNA]</scope>
    <source>
        <strain evidence="1 2">SFB93</strain>
    </source>
</reference>
<dbReference type="InterPro" id="IPR012675">
    <property type="entry name" value="Beta-grasp_dom_sf"/>
</dbReference>
<keyword evidence="2" id="KW-1185">Reference proteome</keyword>
<dbReference type="RefSeq" id="WP_072282959.1">
    <property type="nucleotide sequence ID" value="NZ_CP015519.1"/>
</dbReference>